<sequence length="147" mass="15868">MSAKLRIATTEDSERLLKLVLACHAETDLPQDEAAIAEALRPLLEGGPNGVVYLIGPPSSPVGYLAISFGYSISIGGLEGHIDEIYIRPPVRNRGMASEALHSLAASLSSHGVRALHFTQRGDDSPRVFGRQHFRPSKRGAVLTRML</sequence>
<dbReference type="EMBL" id="QKZL01000004">
    <property type="protein sequence ID" value="PZX17696.1"/>
    <property type="molecule type" value="Genomic_DNA"/>
</dbReference>
<evidence type="ECO:0000259" key="1">
    <source>
        <dbReference type="PROSITE" id="PS51186"/>
    </source>
</evidence>
<feature type="domain" description="N-acetyltransferase" evidence="1">
    <location>
        <begin position="3"/>
        <end position="147"/>
    </location>
</feature>
<proteinExistence type="predicted"/>
<dbReference type="InterPro" id="IPR000182">
    <property type="entry name" value="GNAT_dom"/>
</dbReference>
<dbReference type="PROSITE" id="PS51186">
    <property type="entry name" value="GNAT"/>
    <property type="match status" value="1"/>
</dbReference>
<gene>
    <name evidence="2" type="ORF">LX81_01423</name>
</gene>
<name>A0A2W7NWL6_9RHOB</name>
<dbReference type="Proteomes" id="UP000248916">
    <property type="component" value="Unassembled WGS sequence"/>
</dbReference>
<dbReference type="InterPro" id="IPR016181">
    <property type="entry name" value="Acyl_CoA_acyltransferase"/>
</dbReference>
<keyword evidence="3" id="KW-1185">Reference proteome</keyword>
<keyword evidence="2" id="KW-0808">Transferase</keyword>
<dbReference type="SUPFAM" id="SSF55729">
    <property type="entry name" value="Acyl-CoA N-acyltransferases (Nat)"/>
    <property type="match status" value="1"/>
</dbReference>
<organism evidence="2 3">
    <name type="scientific">Palleronia aestuarii</name>
    <dbReference type="NCBI Taxonomy" id="568105"/>
    <lineage>
        <taxon>Bacteria</taxon>
        <taxon>Pseudomonadati</taxon>
        <taxon>Pseudomonadota</taxon>
        <taxon>Alphaproteobacteria</taxon>
        <taxon>Rhodobacterales</taxon>
        <taxon>Roseobacteraceae</taxon>
        <taxon>Palleronia</taxon>
    </lineage>
</organism>
<dbReference type="CDD" id="cd04301">
    <property type="entry name" value="NAT_SF"/>
    <property type="match status" value="1"/>
</dbReference>
<dbReference type="AlphaFoldDB" id="A0A2W7NWL6"/>
<dbReference type="GO" id="GO:0016747">
    <property type="term" value="F:acyltransferase activity, transferring groups other than amino-acyl groups"/>
    <property type="evidence" value="ECO:0007669"/>
    <property type="project" value="InterPro"/>
</dbReference>
<dbReference type="Pfam" id="PF00583">
    <property type="entry name" value="Acetyltransf_1"/>
    <property type="match status" value="1"/>
</dbReference>
<dbReference type="Gene3D" id="3.40.630.30">
    <property type="match status" value="1"/>
</dbReference>
<accession>A0A2W7NWL6</accession>
<dbReference type="OrthoDB" id="9805924at2"/>
<evidence type="ECO:0000313" key="3">
    <source>
        <dbReference type="Proteomes" id="UP000248916"/>
    </source>
</evidence>
<comment type="caution">
    <text evidence="2">The sequence shown here is derived from an EMBL/GenBank/DDBJ whole genome shotgun (WGS) entry which is preliminary data.</text>
</comment>
<dbReference type="RefSeq" id="WP_111536583.1">
    <property type="nucleotide sequence ID" value="NZ_QKZL01000004.1"/>
</dbReference>
<evidence type="ECO:0000313" key="2">
    <source>
        <dbReference type="EMBL" id="PZX17696.1"/>
    </source>
</evidence>
<protein>
    <submittedName>
        <fullName evidence="2">Acetyltransferase (GNAT) family protein</fullName>
    </submittedName>
</protein>
<reference evidence="2 3" key="1">
    <citation type="submission" date="2018-06" db="EMBL/GenBank/DDBJ databases">
        <title>Genomic Encyclopedia of Archaeal and Bacterial Type Strains, Phase II (KMG-II): from individual species to whole genera.</title>
        <authorList>
            <person name="Goeker M."/>
        </authorList>
    </citation>
    <scope>NUCLEOTIDE SEQUENCE [LARGE SCALE GENOMIC DNA]</scope>
    <source>
        <strain evidence="2 3">DSM 22009</strain>
    </source>
</reference>